<name>A0ABV6HBS1_9ACTN</name>
<protein>
    <submittedName>
        <fullName evidence="3">Uncharacterized protein</fullName>
    </submittedName>
</protein>
<accession>A0ABV6HBS1</accession>
<feature type="transmembrane region" description="Helical" evidence="2">
    <location>
        <begin position="188"/>
        <end position="212"/>
    </location>
</feature>
<comment type="caution">
    <text evidence="3">The sequence shown here is derived from an EMBL/GenBank/DDBJ whole genome shotgun (WGS) entry which is preliminary data.</text>
</comment>
<dbReference type="RefSeq" id="WP_382365377.1">
    <property type="nucleotide sequence ID" value="NZ_JBHLWV010000027.1"/>
</dbReference>
<keyword evidence="2" id="KW-0472">Membrane</keyword>
<dbReference type="Proteomes" id="UP001589783">
    <property type="component" value="Unassembled WGS sequence"/>
</dbReference>
<feature type="transmembrane region" description="Helical" evidence="2">
    <location>
        <begin position="232"/>
        <end position="254"/>
    </location>
</feature>
<sequence length="427" mass="46368">MFATLRSRWHRRKAENAGEAVYARAAQQIGRVIEQGAFGTTDGDLLYGEAELLSLTSMAVSATEDGYGRKLNSLAEQRSGLGQSLATTQAELDQSATRSHLVSESKRIKAASRSMRVSEMTERADDLTTQIDEETAAGATRHRHHVSRFWRAAAVSLLVIDVAALFVLMMTIENTSFAKLAKKPGEQIAPIVTALGFSLLAAAVLAIAAHTLGQAVYRRFHRLGDSVDRQRLIADSLGALIAAAVIITTIAIVVGWSMYKRIGLAAGESSAKPLVGTVGLAIALCATMAPLIVAWITAMEASPEVTFRDALSRQIAQRKREDEQLAKRIIGLQLQIAEVDEKAERTLHNAERALQDAMLPATQLILRLRTDFGHAGEVYAPILLPELTERPAAITWAGLERLRLTYRPRVRTADEEPAGPHAIEQAA</sequence>
<evidence type="ECO:0000256" key="2">
    <source>
        <dbReference type="SAM" id="Phobius"/>
    </source>
</evidence>
<organism evidence="3 4">
    <name type="scientific">Gordonia phosphorivorans</name>
    <dbReference type="NCBI Taxonomy" id="1056982"/>
    <lineage>
        <taxon>Bacteria</taxon>
        <taxon>Bacillati</taxon>
        <taxon>Actinomycetota</taxon>
        <taxon>Actinomycetes</taxon>
        <taxon>Mycobacteriales</taxon>
        <taxon>Gordoniaceae</taxon>
        <taxon>Gordonia</taxon>
    </lineage>
</organism>
<feature type="region of interest" description="Disordered" evidence="1">
    <location>
        <begin position="96"/>
        <end position="124"/>
    </location>
</feature>
<keyword evidence="4" id="KW-1185">Reference proteome</keyword>
<dbReference type="EMBL" id="JBHLWV010000027">
    <property type="protein sequence ID" value="MFC0316057.1"/>
    <property type="molecule type" value="Genomic_DNA"/>
</dbReference>
<feature type="transmembrane region" description="Helical" evidence="2">
    <location>
        <begin position="274"/>
        <end position="298"/>
    </location>
</feature>
<evidence type="ECO:0000256" key="1">
    <source>
        <dbReference type="SAM" id="MobiDB-lite"/>
    </source>
</evidence>
<feature type="transmembrane region" description="Helical" evidence="2">
    <location>
        <begin position="149"/>
        <end position="168"/>
    </location>
</feature>
<reference evidence="3 4" key="1">
    <citation type="submission" date="2024-09" db="EMBL/GenBank/DDBJ databases">
        <authorList>
            <person name="Sun Q."/>
            <person name="Mori K."/>
        </authorList>
    </citation>
    <scope>NUCLEOTIDE SEQUENCE [LARGE SCALE GENOMIC DNA]</scope>
    <source>
        <strain evidence="3 4">CCM 7957</strain>
    </source>
</reference>
<evidence type="ECO:0000313" key="4">
    <source>
        <dbReference type="Proteomes" id="UP001589783"/>
    </source>
</evidence>
<gene>
    <name evidence="3" type="ORF">ACFFJD_14485</name>
</gene>
<keyword evidence="2" id="KW-0812">Transmembrane</keyword>
<keyword evidence="2" id="KW-1133">Transmembrane helix</keyword>
<proteinExistence type="predicted"/>
<evidence type="ECO:0000313" key="3">
    <source>
        <dbReference type="EMBL" id="MFC0316057.1"/>
    </source>
</evidence>